<proteinExistence type="predicted"/>
<sequence length="171" mass="19323">MNTDIRVAADEEDYRAFGMLIREYVAWCRTRYAHDPWFVDAAFGYQGLEAELEGLSKAYGPPKGKTLLAVAGGEVKGACAYRRLSADTCEMKRLYVPVRFHGKGIGKQLCKALFAVAEQDGYSRMRLDTANLLTEAIAMYKGLGFRECPPYHDYPPDLMPYIVFMERDLQA</sequence>
<dbReference type="InterPro" id="IPR016181">
    <property type="entry name" value="Acyl_CoA_acyltransferase"/>
</dbReference>
<organism evidence="2 3">
    <name type="scientific">Ferirhizobium litorale</name>
    <dbReference type="NCBI Taxonomy" id="2927786"/>
    <lineage>
        <taxon>Bacteria</taxon>
        <taxon>Pseudomonadati</taxon>
        <taxon>Pseudomonadota</taxon>
        <taxon>Alphaproteobacteria</taxon>
        <taxon>Hyphomicrobiales</taxon>
        <taxon>Rhizobiaceae</taxon>
        <taxon>Ferirhizobium</taxon>
    </lineage>
</organism>
<dbReference type="PROSITE" id="PS51186">
    <property type="entry name" value="GNAT"/>
    <property type="match status" value="1"/>
</dbReference>
<name>A0AAE3QB60_9HYPH</name>
<feature type="domain" description="N-acetyltransferase" evidence="1">
    <location>
        <begin position="19"/>
        <end position="170"/>
    </location>
</feature>
<reference evidence="2" key="1">
    <citation type="submission" date="2022-03" db="EMBL/GenBank/DDBJ databases">
        <title>Fererhizobium litorale gen. nov., sp. nov., isolated from sandy sediments of the Sea of Japan seashore.</title>
        <authorList>
            <person name="Romanenko L."/>
            <person name="Kurilenko V."/>
            <person name="Otstavnykh N."/>
            <person name="Svetashev V."/>
            <person name="Tekutyeva L."/>
            <person name="Isaeva M."/>
            <person name="Mikhailov V."/>
        </authorList>
    </citation>
    <scope>NUCLEOTIDE SEQUENCE</scope>
    <source>
        <strain evidence="2">KMM 9576</strain>
    </source>
</reference>
<evidence type="ECO:0000259" key="1">
    <source>
        <dbReference type="PROSITE" id="PS51186"/>
    </source>
</evidence>
<dbReference type="EMBL" id="JALDYZ010000005">
    <property type="protein sequence ID" value="MDI7922567.1"/>
    <property type="molecule type" value="Genomic_DNA"/>
</dbReference>
<comment type="caution">
    <text evidence="2">The sequence shown here is derived from an EMBL/GenBank/DDBJ whole genome shotgun (WGS) entry which is preliminary data.</text>
</comment>
<dbReference type="CDD" id="cd04301">
    <property type="entry name" value="NAT_SF"/>
    <property type="match status" value="1"/>
</dbReference>
<protein>
    <submittedName>
        <fullName evidence="2">GNAT family N-acetyltransferase</fullName>
    </submittedName>
</protein>
<dbReference type="InterPro" id="IPR052777">
    <property type="entry name" value="Acetyltransferase_Enz"/>
</dbReference>
<accession>A0AAE3QB60</accession>
<dbReference type="GO" id="GO:0016747">
    <property type="term" value="F:acyltransferase activity, transferring groups other than amino-acyl groups"/>
    <property type="evidence" value="ECO:0007669"/>
    <property type="project" value="InterPro"/>
</dbReference>
<dbReference type="Gene3D" id="3.40.630.30">
    <property type="match status" value="1"/>
</dbReference>
<evidence type="ECO:0000313" key="2">
    <source>
        <dbReference type="EMBL" id="MDI7922567.1"/>
    </source>
</evidence>
<evidence type="ECO:0000313" key="3">
    <source>
        <dbReference type="Proteomes" id="UP001161580"/>
    </source>
</evidence>
<dbReference type="InterPro" id="IPR000182">
    <property type="entry name" value="GNAT_dom"/>
</dbReference>
<dbReference type="PANTHER" id="PTHR43305:SF1">
    <property type="entry name" value="FAMILY N-ACETYLTRANSFERASE, PUTATIVE (AFU_ORTHOLOGUE AFUA_2G01380)-RELATED"/>
    <property type="match status" value="1"/>
</dbReference>
<dbReference type="AlphaFoldDB" id="A0AAE3QB60"/>
<dbReference type="Pfam" id="PF00583">
    <property type="entry name" value="Acetyltransf_1"/>
    <property type="match status" value="1"/>
</dbReference>
<dbReference type="RefSeq" id="WP_311786479.1">
    <property type="nucleotide sequence ID" value="NZ_JALDYY010000004.1"/>
</dbReference>
<keyword evidence="3" id="KW-1185">Reference proteome</keyword>
<dbReference type="Proteomes" id="UP001161580">
    <property type="component" value="Unassembled WGS sequence"/>
</dbReference>
<dbReference type="PANTHER" id="PTHR43305">
    <property type="entry name" value="FAMILY N-ACETYLTRANSFERASE, PUTATIVE (AFU_ORTHOLOGUE AFUA_2G01380)-RELATED"/>
    <property type="match status" value="1"/>
</dbReference>
<gene>
    <name evidence="2" type="ORF">MRS75_10770</name>
</gene>
<dbReference type="SUPFAM" id="SSF55729">
    <property type="entry name" value="Acyl-CoA N-acyltransferases (Nat)"/>
    <property type="match status" value="1"/>
</dbReference>